<proteinExistence type="predicted"/>
<accession>A0A921MP25</accession>
<comment type="caution">
    <text evidence="1">The sequence shown here is derived from an EMBL/GenBank/DDBJ whole genome shotgun (WGS) entry which is preliminary data.</text>
</comment>
<protein>
    <submittedName>
        <fullName evidence="1">Uncharacterized protein</fullName>
    </submittedName>
</protein>
<evidence type="ECO:0000313" key="2">
    <source>
        <dbReference type="Proteomes" id="UP000760668"/>
    </source>
</evidence>
<dbReference type="Proteomes" id="UP000760668">
    <property type="component" value="Unassembled WGS sequence"/>
</dbReference>
<dbReference type="AlphaFoldDB" id="A0A921MP25"/>
<dbReference type="RefSeq" id="WP_294756032.1">
    <property type="nucleotide sequence ID" value="NZ_DYUC01000106.1"/>
</dbReference>
<evidence type="ECO:0000313" key="1">
    <source>
        <dbReference type="EMBL" id="HJG87466.1"/>
    </source>
</evidence>
<gene>
    <name evidence="1" type="ORF">K8V01_10670</name>
</gene>
<name>A0A921MP25_9FIRM</name>
<organism evidence="1 2">
    <name type="scientific">Pseudoflavonifractor capillosus</name>
    <dbReference type="NCBI Taxonomy" id="106588"/>
    <lineage>
        <taxon>Bacteria</taxon>
        <taxon>Bacillati</taxon>
        <taxon>Bacillota</taxon>
        <taxon>Clostridia</taxon>
        <taxon>Eubacteriales</taxon>
        <taxon>Oscillospiraceae</taxon>
        <taxon>Pseudoflavonifractor</taxon>
    </lineage>
</organism>
<dbReference type="EMBL" id="DYUC01000106">
    <property type="protein sequence ID" value="HJG87466.1"/>
    <property type="molecule type" value="Genomic_DNA"/>
</dbReference>
<reference evidence="1" key="1">
    <citation type="journal article" date="2021" name="PeerJ">
        <title>Extensive microbial diversity within the chicken gut microbiome revealed by metagenomics and culture.</title>
        <authorList>
            <person name="Gilroy R."/>
            <person name="Ravi A."/>
            <person name="Getino M."/>
            <person name="Pursley I."/>
            <person name="Horton D.L."/>
            <person name="Alikhan N.F."/>
            <person name="Baker D."/>
            <person name="Gharbi K."/>
            <person name="Hall N."/>
            <person name="Watson M."/>
            <person name="Adriaenssens E.M."/>
            <person name="Foster-Nyarko E."/>
            <person name="Jarju S."/>
            <person name="Secka A."/>
            <person name="Antonio M."/>
            <person name="Oren A."/>
            <person name="Chaudhuri R.R."/>
            <person name="La Ragione R."/>
            <person name="Hildebrand F."/>
            <person name="Pallen M.J."/>
        </authorList>
    </citation>
    <scope>NUCLEOTIDE SEQUENCE</scope>
    <source>
        <strain evidence="1">CHK179-5677</strain>
    </source>
</reference>
<sequence length="62" mass="7175">MICPYICHVTQVNQNRYEYDEEGRNTFHEHILAEQKVPFTCAKEDCGAWRDGRCAYGGGMEC</sequence>
<reference evidence="1" key="2">
    <citation type="submission" date="2021-09" db="EMBL/GenBank/DDBJ databases">
        <authorList>
            <person name="Gilroy R."/>
        </authorList>
    </citation>
    <scope>NUCLEOTIDE SEQUENCE</scope>
    <source>
        <strain evidence="1">CHK179-5677</strain>
    </source>
</reference>